<organism evidence="2 3">
    <name type="scientific">Kuraishia capsulata CBS 1993</name>
    <dbReference type="NCBI Taxonomy" id="1382522"/>
    <lineage>
        <taxon>Eukaryota</taxon>
        <taxon>Fungi</taxon>
        <taxon>Dikarya</taxon>
        <taxon>Ascomycota</taxon>
        <taxon>Saccharomycotina</taxon>
        <taxon>Pichiomycetes</taxon>
        <taxon>Pichiales</taxon>
        <taxon>Pichiaceae</taxon>
        <taxon>Kuraishia</taxon>
    </lineage>
</organism>
<reference evidence="2" key="2">
    <citation type="submission" date="2014-02" db="EMBL/GenBank/DDBJ databases">
        <title>Complete DNA sequence of /Kuraishia capsulata/ illustrates novel genomic features among budding yeasts (/Saccharomycotina/).</title>
        <authorList>
            <person name="Morales L."/>
            <person name="Noel B."/>
            <person name="Porcel B."/>
            <person name="Marcet-Houben M."/>
            <person name="Hullo M-F."/>
            <person name="Sacerdot C."/>
            <person name="Tekaia F."/>
            <person name="Leh-Louis V."/>
            <person name="Despons L."/>
            <person name="Khanna V."/>
            <person name="Aury J-M."/>
            <person name="Barbe V."/>
            <person name="Couloux A."/>
            <person name="Labadie K."/>
            <person name="Pelletier E."/>
            <person name="Souciet J-L."/>
            <person name="Boekhout T."/>
            <person name="Gabaldon T."/>
            <person name="Wincker P."/>
            <person name="Dujon B."/>
        </authorList>
    </citation>
    <scope>NUCLEOTIDE SEQUENCE</scope>
    <source>
        <strain evidence="2">CBS 1993</strain>
    </source>
</reference>
<proteinExistence type="predicted"/>
<protein>
    <submittedName>
        <fullName evidence="2">Uncharacterized protein</fullName>
    </submittedName>
</protein>
<feature type="transmembrane region" description="Helical" evidence="1">
    <location>
        <begin position="326"/>
        <end position="355"/>
    </location>
</feature>
<dbReference type="OrthoDB" id="3990054at2759"/>
<gene>
    <name evidence="2" type="ORF">KUCA_T00004303001</name>
</gene>
<keyword evidence="1" id="KW-0812">Transmembrane</keyword>
<feature type="transmembrane region" description="Helical" evidence="1">
    <location>
        <begin position="16"/>
        <end position="38"/>
    </location>
</feature>
<dbReference type="EMBL" id="HG793129">
    <property type="protein sequence ID" value="CDK28321.1"/>
    <property type="molecule type" value="Genomic_DNA"/>
</dbReference>
<dbReference type="GeneID" id="34521699"/>
<evidence type="ECO:0000313" key="3">
    <source>
        <dbReference type="Proteomes" id="UP000019384"/>
    </source>
</evidence>
<dbReference type="Proteomes" id="UP000019384">
    <property type="component" value="Unassembled WGS sequence"/>
</dbReference>
<accession>W6MNW6</accession>
<dbReference type="RefSeq" id="XP_022460311.1">
    <property type="nucleotide sequence ID" value="XM_022601024.1"/>
</dbReference>
<name>W6MNW6_9ASCO</name>
<dbReference type="AlphaFoldDB" id="W6MNW6"/>
<evidence type="ECO:0000256" key="1">
    <source>
        <dbReference type="SAM" id="Phobius"/>
    </source>
</evidence>
<evidence type="ECO:0000313" key="2">
    <source>
        <dbReference type="EMBL" id="CDK28321.1"/>
    </source>
</evidence>
<dbReference type="HOGENOM" id="CLU_756731_0_0_1"/>
<reference evidence="2" key="1">
    <citation type="submission" date="2013-12" db="EMBL/GenBank/DDBJ databases">
        <authorList>
            <person name="Genoscope - CEA"/>
        </authorList>
    </citation>
    <scope>NUCLEOTIDE SEQUENCE</scope>
    <source>
        <strain evidence="2">CBS 1993</strain>
    </source>
</reference>
<sequence>MQLNVTIPVTLTRTTIYVLILVVATTFVLLPWSVIMYLRFYQYLIPIPEVAIPLKFDYRLHKHGAFSILNFGDVVEEMRSKGGDVDVGKMSYEIALDFTSWCDLKVQSISDFAETDSASLSDLSFKTVGVKISIVRDNTLNHQLKPFELDVSKSALFKSKFAHVWPITNRDETPARFGEKSFPLSPNWNYFNAQNQFSTSGVLLSESAWFPQKCIGNLKDTSHGEEFGWIPPVLRPFMPPVFTRYFSSSINRGVENLGTKHALVLVPCFQVGHSLSQTNIANLRNSKLVLEFNTPSLMVLNEPQTALLTFKVKWSGFRQFVFEHRVLSLLMGVALFWGVSSSTCVIVAVFMWYYLTSQMDQPTVTKKPIINKEPEIKKEPGIKQEGMFDTLDSLLDQR</sequence>
<keyword evidence="3" id="KW-1185">Reference proteome</keyword>
<keyword evidence="1" id="KW-1133">Transmembrane helix</keyword>
<keyword evidence="1" id="KW-0472">Membrane</keyword>